<proteinExistence type="predicted"/>
<name>W6QKA0_PENRF</name>
<feature type="region of interest" description="Disordered" evidence="1">
    <location>
        <begin position="642"/>
        <end position="665"/>
    </location>
</feature>
<dbReference type="InterPro" id="IPR021842">
    <property type="entry name" value="DUF3435"/>
</dbReference>
<evidence type="ECO:0000259" key="2">
    <source>
        <dbReference type="PROSITE" id="PS00028"/>
    </source>
</evidence>
<dbReference type="OMA" id="YAINACE"/>
<dbReference type="Proteomes" id="UP000030686">
    <property type="component" value="Unassembled WGS sequence"/>
</dbReference>
<evidence type="ECO:0000256" key="1">
    <source>
        <dbReference type="SAM" id="MobiDB-lite"/>
    </source>
</evidence>
<feature type="domain" description="C2H2-type" evidence="2">
    <location>
        <begin position="727"/>
        <end position="748"/>
    </location>
</feature>
<dbReference type="EMBL" id="HG792017">
    <property type="protein sequence ID" value="CDM34654.1"/>
    <property type="molecule type" value="Genomic_DNA"/>
</dbReference>
<dbReference type="InterPro" id="IPR013087">
    <property type="entry name" value="Znf_C2H2_type"/>
</dbReference>
<dbReference type="AlphaFoldDB" id="W6QKA0"/>
<dbReference type="STRING" id="1365484.W6QKA0"/>
<evidence type="ECO:0000313" key="3">
    <source>
        <dbReference type="EMBL" id="CDM34654.1"/>
    </source>
</evidence>
<accession>W6QKA0</accession>
<dbReference type="PANTHER" id="PTHR37535:SF2">
    <property type="entry name" value="FINGER DOMAIN PROTEIN, PUTATIVE (AFU_ORTHOLOGUE AFUA_6G09300)-RELATED"/>
    <property type="match status" value="1"/>
</dbReference>
<dbReference type="Pfam" id="PF11917">
    <property type="entry name" value="DUF3435"/>
    <property type="match status" value="1"/>
</dbReference>
<dbReference type="PANTHER" id="PTHR37535">
    <property type="entry name" value="FLUG DOMAIN PROTEIN"/>
    <property type="match status" value="1"/>
</dbReference>
<evidence type="ECO:0000313" key="4">
    <source>
        <dbReference type="Proteomes" id="UP000030686"/>
    </source>
</evidence>
<reference evidence="3" key="1">
    <citation type="journal article" date="2014" name="Nat. Commun.">
        <title>Multiple recent horizontal transfers of a large genomic region in cheese making fungi.</title>
        <authorList>
            <person name="Cheeseman K."/>
            <person name="Ropars J."/>
            <person name="Renault P."/>
            <person name="Dupont J."/>
            <person name="Gouzy J."/>
            <person name="Branca A."/>
            <person name="Abraham A.L."/>
            <person name="Ceppi M."/>
            <person name="Conseiller E."/>
            <person name="Debuchy R."/>
            <person name="Malagnac F."/>
            <person name="Goarin A."/>
            <person name="Silar P."/>
            <person name="Lacoste S."/>
            <person name="Sallet E."/>
            <person name="Bensimon A."/>
            <person name="Giraud T."/>
            <person name="Brygoo Y."/>
        </authorList>
    </citation>
    <scope>NUCLEOTIDE SEQUENCE [LARGE SCALE GENOMIC DNA]</scope>
    <source>
        <strain evidence="3">FM164</strain>
    </source>
</reference>
<dbReference type="OrthoDB" id="3544487at2759"/>
<dbReference type="PROSITE" id="PS00028">
    <property type="entry name" value="ZINC_FINGER_C2H2_1"/>
    <property type="match status" value="1"/>
</dbReference>
<sequence>MARSRRKANSYPYDDGHLSSDGSDSSDDTGDGQYDTDPTEPDCEDDQLKDASDVAQLFADNEHLPEYYVQQLEQFDESVYTQEDYSKGTVSLLDQVHTRWNQFCACVQKDPQQEFSKLSVGILYTFLDWVLNLRRGKNGRRLPGIKRKSSLETFWKVFRLVFERATSGKIENRMNRQMRRVIRKLSRNHKLSRKGREKSTMYVEDLTMVVETAISTTKKKFGHGRHRIELCLFLQLAGLTANRPQAILNLMYRHIRVSLLRDPQGGPHRIVIEFTFEFTKGFLGTKDENTYILPEIIFDPSLVLSPHVSLLGLLFGDRAFKRVEGQEVLFSADQLPRLNIPADCNELPLLLDPSLDDVPVFRQTERSLQGMRISPDKPLPYSTLLPWVKTIGVITGFRQVARPYSLRYGAAKALDNSGSVSDSLRNLIMHHADTRTFLKYYLDRRIDKNLPALIRGLNPDEDIMHAACRMSRTIDPNRPQDLTTVQSSSVNQRPEILALVQRRDELRQKLGRPLSRHRGTVKHDAYRKLNQEINGARERARNALLSQIQEKYDQEQPMLEVQRQLSEATLEKEVKTKLERSEELPLPQKRLIECLLSLPPPTLEQEMRRRTEAIDAVAAYCQFEEGETCRLPRNKRFENDMIELDNPGNNPSEDEASENMSQPDSPLEAAFRSIMKDHRPLFCFICLGQKKLDMTKRVQQFASHGDVSKHIKRKHLQKIAAGTVISCNICDQKFDKVMHFQRHAIDFHSTVTGSVASNHQ</sequence>
<protein>
    <submittedName>
        <fullName evidence="3">Zinc finger, C2H2</fullName>
    </submittedName>
</protein>
<feature type="region of interest" description="Disordered" evidence="1">
    <location>
        <begin position="1"/>
        <end position="47"/>
    </location>
</feature>
<gene>
    <name evidence="3" type="ORF">PROQFM164_S03g001379</name>
</gene>
<keyword evidence="4" id="KW-1185">Reference proteome</keyword>
<organism evidence="3 4">
    <name type="scientific">Penicillium roqueforti (strain FM164)</name>
    <dbReference type="NCBI Taxonomy" id="1365484"/>
    <lineage>
        <taxon>Eukaryota</taxon>
        <taxon>Fungi</taxon>
        <taxon>Dikarya</taxon>
        <taxon>Ascomycota</taxon>
        <taxon>Pezizomycotina</taxon>
        <taxon>Eurotiomycetes</taxon>
        <taxon>Eurotiomycetidae</taxon>
        <taxon>Eurotiales</taxon>
        <taxon>Aspergillaceae</taxon>
        <taxon>Penicillium</taxon>
    </lineage>
</organism>